<accession>A0A8K0CGI5</accession>
<dbReference type="InterPro" id="IPR029526">
    <property type="entry name" value="PGBD"/>
</dbReference>
<keyword evidence="3" id="KW-1185">Reference proteome</keyword>
<gene>
    <name evidence="2" type="ORF">ILUMI_19259</name>
</gene>
<evidence type="ECO:0000313" key="3">
    <source>
        <dbReference type="Proteomes" id="UP000801492"/>
    </source>
</evidence>
<dbReference type="OrthoDB" id="8300647at2759"/>
<dbReference type="AlphaFoldDB" id="A0A8K0CGI5"/>
<feature type="domain" description="PiggyBac transposable element-derived protein" evidence="1">
    <location>
        <begin position="237"/>
        <end position="292"/>
    </location>
</feature>
<reference evidence="2" key="1">
    <citation type="submission" date="2019-08" db="EMBL/GenBank/DDBJ databases">
        <title>The genome of the North American firefly Photinus pyralis.</title>
        <authorList>
            <consortium name="Photinus pyralis genome working group"/>
            <person name="Fallon T.R."/>
            <person name="Sander Lower S.E."/>
            <person name="Weng J.-K."/>
        </authorList>
    </citation>
    <scope>NUCLEOTIDE SEQUENCE</scope>
    <source>
        <strain evidence="2">TRF0915ILg1</strain>
        <tissue evidence="2">Whole body</tissue>
    </source>
</reference>
<name>A0A8K0CGI5_IGNLU</name>
<protein>
    <recommendedName>
        <fullName evidence="1">PiggyBac transposable element-derived protein domain-containing protein</fullName>
    </recommendedName>
</protein>
<dbReference type="Proteomes" id="UP000801492">
    <property type="component" value="Unassembled WGS sequence"/>
</dbReference>
<proteinExistence type="predicted"/>
<evidence type="ECO:0000259" key="1">
    <source>
        <dbReference type="Pfam" id="PF13843"/>
    </source>
</evidence>
<organism evidence="2 3">
    <name type="scientific">Ignelater luminosus</name>
    <name type="common">Cucubano</name>
    <name type="synonym">Pyrophorus luminosus</name>
    <dbReference type="NCBI Taxonomy" id="2038154"/>
    <lineage>
        <taxon>Eukaryota</taxon>
        <taxon>Metazoa</taxon>
        <taxon>Ecdysozoa</taxon>
        <taxon>Arthropoda</taxon>
        <taxon>Hexapoda</taxon>
        <taxon>Insecta</taxon>
        <taxon>Pterygota</taxon>
        <taxon>Neoptera</taxon>
        <taxon>Endopterygota</taxon>
        <taxon>Coleoptera</taxon>
        <taxon>Polyphaga</taxon>
        <taxon>Elateriformia</taxon>
        <taxon>Elateroidea</taxon>
        <taxon>Elateridae</taxon>
        <taxon>Agrypninae</taxon>
        <taxon>Pyrophorini</taxon>
        <taxon>Ignelater</taxon>
    </lineage>
</organism>
<dbReference type="EMBL" id="VTPC01085994">
    <property type="protein sequence ID" value="KAF2886913.1"/>
    <property type="molecule type" value="Genomic_DNA"/>
</dbReference>
<sequence length="403" mass="46424">MASNDIDIVVLPPDPDELTDEYDADDNNLETVEVSDVPAKLILQYKLPDNSEQSETCEQEDIDLPDSNRWMHSQSAGTRPRPVALQGRNHIDFAGLGLWRRWDWAPQLPPCLTSPVFVVFFWFLWLVGFGRAEVLGFSPKPSSRSPHLGFGVLSSFDPETFIENDKRKLSKISSIRKRISNRRNDYQILWPSWPEAIYCGVSGYCYNFDIYTGKSIAKNDREDLALGSRAGSKAKEKRYLPQPLLVKQYNTNMGGVDQHDWLIGKYVINIRAKKWYWPLFIRCTDMAMVNSWLLYKLVNENDMSLLEYRRSVAVHYMKITQKASVGREHLPRKFFQINRKLYSAQLGHLRTLCFYEQSQTVKMAPSLNKVVLNSIGLQQQNVLLCAKIFEEKTSAALKLLEND</sequence>
<evidence type="ECO:0000313" key="2">
    <source>
        <dbReference type="EMBL" id="KAF2886913.1"/>
    </source>
</evidence>
<dbReference type="PANTHER" id="PTHR47272">
    <property type="entry name" value="DDE_TNP_1_7 DOMAIN-CONTAINING PROTEIN"/>
    <property type="match status" value="1"/>
</dbReference>
<dbReference type="Pfam" id="PF13843">
    <property type="entry name" value="DDE_Tnp_1_7"/>
    <property type="match status" value="1"/>
</dbReference>
<comment type="caution">
    <text evidence="2">The sequence shown here is derived from an EMBL/GenBank/DDBJ whole genome shotgun (WGS) entry which is preliminary data.</text>
</comment>